<proteinExistence type="predicted"/>
<protein>
    <submittedName>
        <fullName evidence="1">Uncharacterized protein</fullName>
    </submittedName>
</protein>
<evidence type="ECO:0000313" key="1">
    <source>
        <dbReference type="EMBL" id="GAF93648.1"/>
    </source>
</evidence>
<reference evidence="1" key="1">
    <citation type="journal article" date="2014" name="Front. Microbiol.">
        <title>High frequency of phylogenetically diverse reductive dehalogenase-homologous genes in deep subseafloor sedimentary metagenomes.</title>
        <authorList>
            <person name="Kawai M."/>
            <person name="Futagami T."/>
            <person name="Toyoda A."/>
            <person name="Takaki Y."/>
            <person name="Nishi S."/>
            <person name="Hori S."/>
            <person name="Arai W."/>
            <person name="Tsubouchi T."/>
            <person name="Morono Y."/>
            <person name="Uchiyama I."/>
            <person name="Ito T."/>
            <person name="Fujiyama A."/>
            <person name="Inagaki F."/>
            <person name="Takami H."/>
        </authorList>
    </citation>
    <scope>NUCLEOTIDE SEQUENCE</scope>
    <source>
        <strain evidence="1">Expedition CK06-06</strain>
    </source>
</reference>
<feature type="non-terminal residue" evidence="1">
    <location>
        <position position="253"/>
    </location>
</feature>
<name>X0TJD7_9ZZZZ</name>
<organism evidence="1">
    <name type="scientific">marine sediment metagenome</name>
    <dbReference type="NCBI Taxonomy" id="412755"/>
    <lineage>
        <taxon>unclassified sequences</taxon>
        <taxon>metagenomes</taxon>
        <taxon>ecological metagenomes</taxon>
    </lineage>
</organism>
<dbReference type="SUPFAM" id="SSF56672">
    <property type="entry name" value="DNA/RNA polymerases"/>
    <property type="match status" value="1"/>
</dbReference>
<accession>X0TJD7</accession>
<gene>
    <name evidence="1" type="ORF">S01H1_21289</name>
</gene>
<comment type="caution">
    <text evidence="1">The sequence shown here is derived from an EMBL/GenBank/DDBJ whole genome shotgun (WGS) entry which is preliminary data.</text>
</comment>
<sequence length="253" mass="28256">WNFCYVLPQFEEVENVEDTLLVVPNCLQMGWCESPPFFCAASETARDVIEALLQEVNLPKHPFEDSMLNEATASSADLRLQATASYLNLVEVFVDDFISATNNTSPEHLEHFSRAMLFGVHSVFPPPAITGHQGEDPISQKKLSQGEGTWRHTKEILGWLVDGAAFTIQLLPDKCTTMAKLIKKLCKQSHCTLHTFQELAGKLQHASFGIPGGKGLFSPIYRALKTKTETVTLTPYLKSALRDWRTLVQHLGK</sequence>
<feature type="non-terminal residue" evidence="1">
    <location>
        <position position="1"/>
    </location>
</feature>
<dbReference type="InterPro" id="IPR043502">
    <property type="entry name" value="DNA/RNA_pol_sf"/>
</dbReference>
<dbReference type="AlphaFoldDB" id="X0TJD7"/>
<dbReference type="EMBL" id="BARS01011778">
    <property type="protein sequence ID" value="GAF93648.1"/>
    <property type="molecule type" value="Genomic_DNA"/>
</dbReference>